<dbReference type="EMBL" id="JBHFPV010000004">
    <property type="protein sequence ID" value="MFH6604663.1"/>
    <property type="molecule type" value="Genomic_DNA"/>
</dbReference>
<comment type="caution">
    <text evidence="1">The sequence shown here is derived from an EMBL/GenBank/DDBJ whole genome shotgun (WGS) entry which is preliminary data.</text>
</comment>
<gene>
    <name evidence="1" type="ORF">ACEZ3G_14335</name>
</gene>
<proteinExistence type="predicted"/>
<sequence>MDDKAKFVYENLEKKSNAISGFVILQSLALAYQFSKADFILKIKEINFVNYIIIGRVILLVFAIISIILINKKMNRNIGNLKDEVFSTQSNLVKICLILFFGVIPIYVLFHS</sequence>
<name>A0ACC7LLI7_9FLAO</name>
<protein>
    <submittedName>
        <fullName evidence="1">Uncharacterized protein</fullName>
    </submittedName>
</protein>
<evidence type="ECO:0000313" key="1">
    <source>
        <dbReference type="EMBL" id="MFH6604663.1"/>
    </source>
</evidence>
<accession>A0ACC7LLI7</accession>
<organism evidence="1 2">
    <name type="scientific">Meishania litoralis</name>
    <dbReference type="NCBI Taxonomy" id="3434685"/>
    <lineage>
        <taxon>Bacteria</taxon>
        <taxon>Pseudomonadati</taxon>
        <taxon>Bacteroidota</taxon>
        <taxon>Flavobacteriia</taxon>
        <taxon>Flavobacteriales</taxon>
        <taxon>Flavobacteriaceae</taxon>
        <taxon>Meishania</taxon>
    </lineage>
</organism>
<dbReference type="Proteomes" id="UP001595191">
    <property type="component" value="Unassembled WGS sequence"/>
</dbReference>
<reference evidence="1" key="1">
    <citation type="submission" date="2024-09" db="EMBL/GenBank/DDBJ databases">
        <authorList>
            <person name="Liu J."/>
        </authorList>
    </citation>
    <scope>NUCLEOTIDE SEQUENCE</scope>
    <source>
        <strain evidence="1">NBU2967</strain>
    </source>
</reference>
<evidence type="ECO:0000313" key="2">
    <source>
        <dbReference type="Proteomes" id="UP001595191"/>
    </source>
</evidence>
<keyword evidence="2" id="KW-1185">Reference proteome</keyword>